<dbReference type="GO" id="GO:0032259">
    <property type="term" value="P:methylation"/>
    <property type="evidence" value="ECO:0007669"/>
    <property type="project" value="UniProtKB-KW"/>
</dbReference>
<reference evidence="9" key="1">
    <citation type="submission" date="2016-10" db="EMBL/GenBank/DDBJ databases">
        <authorList>
            <person name="Varghese N."/>
            <person name="Submissions S."/>
        </authorList>
    </citation>
    <scope>NUCLEOTIDE SEQUENCE [LARGE SCALE GENOMIC DNA]</scope>
    <source>
        <strain evidence="9">Mob M</strain>
    </source>
</reference>
<keyword evidence="5 8" id="KW-0808">Transferase</keyword>
<sequence length="457" mass="50590">MQNIYKYLKYAIAGEKRTEREHDILIFKKSEELAFKYGIEYDPETFVPDDLELADAVFEAGIELLHSTGIFCKSTKRVIHIDEEDILKALNTTNPLEIGRLKEKVAVPHRYPMVSFPPVIIGGPMGGSVSEDNFLYVNLSSVQENVVQGIYSGAMKQFGGEYIQPRSPLEMLAVLKASRNERLATKIAGREGLTLMGPSTSTLTTSSLLVSSDELYSSADPQEVYMDDLKVDYDTLSKCIYHQEHGNHYISGQVPVFGGPCIGSPKGLAIIDVAETLQSKVLAHSSIHASGAVHAETGSSSTKEIMWASNLASLAVSRNMNYYTARYYWNSAGICTDMMFYETAAQAIGDTVCGRNMLLGPTGRLGSTADHSSGIESRFMGEMAQLATQLTLTEANKLVSKIYSKYADRIRNPPEGKPFNKCYNIRSEYDMEPTEEYLSLYRKISYEIMGDIPGEPV</sequence>
<dbReference type="SUPFAM" id="SSF75098">
    <property type="entry name" value="Monomethylamine methyltransferase MtmB"/>
    <property type="match status" value="1"/>
</dbReference>
<evidence type="ECO:0000256" key="2">
    <source>
        <dbReference type="ARBA" id="ARBA00009675"/>
    </source>
</evidence>
<dbReference type="Pfam" id="PF05369">
    <property type="entry name" value="MtmB"/>
    <property type="match status" value="1"/>
</dbReference>
<evidence type="ECO:0000256" key="3">
    <source>
        <dbReference type="ARBA" id="ARBA00012853"/>
    </source>
</evidence>
<dbReference type="AlphaFoldDB" id="A0A1I4T272"/>
<evidence type="ECO:0000256" key="6">
    <source>
        <dbReference type="ARBA" id="ARBA00022774"/>
    </source>
</evidence>
<dbReference type="Gene3D" id="3.20.20.460">
    <property type="entry name" value="Monomethylamine methyltransferase MtmB"/>
    <property type="match status" value="1"/>
</dbReference>
<keyword evidence="6" id="KW-0669">Pyrrolysine</keyword>
<dbReference type="InterPro" id="IPR008031">
    <property type="entry name" value="MtmB_MeTrfase"/>
</dbReference>
<gene>
    <name evidence="8" type="ORF">SAMN04488696_2143</name>
</gene>
<dbReference type="Proteomes" id="UP000198535">
    <property type="component" value="Unassembled WGS sequence"/>
</dbReference>
<keyword evidence="9" id="KW-1185">Reference proteome</keyword>
<dbReference type="STRING" id="487685.SAMN04488696_2143"/>
<protein>
    <recommendedName>
        <fullName evidence="3">[methylamine--corrinoid protein] Co-methyltransferase</fullName>
        <ecNumber evidence="3">2.1.1.248</ecNumber>
    </recommendedName>
</protein>
<dbReference type="EMBL" id="FOUJ01000004">
    <property type="protein sequence ID" value="SFM70786.1"/>
    <property type="molecule type" value="Genomic_DNA"/>
</dbReference>
<proteinExistence type="inferred from homology"/>
<comment type="similarity">
    <text evidence="2">Belongs to the monomethylamine methyltransferase family.</text>
</comment>
<dbReference type="InterPro" id="IPR036655">
    <property type="entry name" value="MtmB_sf"/>
</dbReference>
<organism evidence="8 9">
    <name type="scientific">Methanolobus profundi</name>
    <dbReference type="NCBI Taxonomy" id="487685"/>
    <lineage>
        <taxon>Archaea</taxon>
        <taxon>Methanobacteriati</taxon>
        <taxon>Methanobacteriota</taxon>
        <taxon>Stenosarchaea group</taxon>
        <taxon>Methanomicrobia</taxon>
        <taxon>Methanosarcinales</taxon>
        <taxon>Methanosarcinaceae</taxon>
        <taxon>Methanolobus</taxon>
    </lineage>
</organism>
<evidence type="ECO:0000256" key="1">
    <source>
        <dbReference type="ARBA" id="ARBA00005111"/>
    </source>
</evidence>
<evidence type="ECO:0000313" key="8">
    <source>
        <dbReference type="EMBL" id="SFM70786.1"/>
    </source>
</evidence>
<evidence type="ECO:0000256" key="7">
    <source>
        <dbReference type="ARBA" id="ARBA00047505"/>
    </source>
</evidence>
<dbReference type="OrthoDB" id="31064at2157"/>
<comment type="pathway">
    <text evidence="1">One-carbon metabolism; methanogenesis from methylamine.</text>
</comment>
<dbReference type="RefSeq" id="WP_091936746.1">
    <property type="nucleotide sequence ID" value="NZ_FOUJ01000004.1"/>
</dbReference>
<name>A0A1I4T272_9EURY</name>
<evidence type="ECO:0000256" key="4">
    <source>
        <dbReference type="ARBA" id="ARBA00022603"/>
    </source>
</evidence>
<dbReference type="GO" id="GO:0043852">
    <property type="term" value="F:monomethylamine methyltransferase activity"/>
    <property type="evidence" value="ECO:0007669"/>
    <property type="project" value="UniProtKB-EC"/>
</dbReference>
<dbReference type="UniPathway" id="UPA00643"/>
<evidence type="ECO:0000256" key="5">
    <source>
        <dbReference type="ARBA" id="ARBA00022679"/>
    </source>
</evidence>
<comment type="catalytic activity">
    <reaction evidence="7">
        <text>Co(I)-[methylamine-specific corrinoid protein] + methylamine + H(+) = methyl-Co(III)-[methylamine-specific corrinoid protein] + NH4(+)</text>
        <dbReference type="Rhea" id="RHEA:26059"/>
        <dbReference type="Rhea" id="RHEA-COMP:11120"/>
        <dbReference type="Rhea" id="RHEA-COMP:11121"/>
        <dbReference type="ChEBI" id="CHEBI:15378"/>
        <dbReference type="ChEBI" id="CHEBI:28938"/>
        <dbReference type="ChEBI" id="CHEBI:59338"/>
        <dbReference type="ChEBI" id="CHEBI:85033"/>
        <dbReference type="ChEBI" id="CHEBI:85035"/>
        <dbReference type="EC" id="2.1.1.248"/>
    </reaction>
</comment>
<dbReference type="EC" id="2.1.1.248" evidence="3"/>
<evidence type="ECO:0000313" key="9">
    <source>
        <dbReference type="Proteomes" id="UP000198535"/>
    </source>
</evidence>
<accession>A0A1I4T272</accession>
<keyword evidence="4 8" id="KW-0489">Methyltransferase</keyword>